<proteinExistence type="predicted"/>
<dbReference type="PRINTS" id="PR00778">
    <property type="entry name" value="HTHARSR"/>
</dbReference>
<dbReference type="NCBIfam" id="NF033788">
    <property type="entry name" value="HTH_metalloreg"/>
    <property type="match status" value="1"/>
</dbReference>
<dbReference type="InterPro" id="IPR036390">
    <property type="entry name" value="WH_DNA-bd_sf"/>
</dbReference>
<dbReference type="Proteomes" id="UP000649179">
    <property type="component" value="Unassembled WGS sequence"/>
</dbReference>
<organism evidence="5 6">
    <name type="scientific">Marmoricola endophyticus</name>
    <dbReference type="NCBI Taxonomy" id="2040280"/>
    <lineage>
        <taxon>Bacteria</taxon>
        <taxon>Bacillati</taxon>
        <taxon>Actinomycetota</taxon>
        <taxon>Actinomycetes</taxon>
        <taxon>Propionibacteriales</taxon>
        <taxon>Nocardioidaceae</taxon>
        <taxon>Marmoricola</taxon>
    </lineage>
</organism>
<evidence type="ECO:0000313" key="6">
    <source>
        <dbReference type="Proteomes" id="UP000649179"/>
    </source>
</evidence>
<dbReference type="InterPro" id="IPR036388">
    <property type="entry name" value="WH-like_DNA-bd_sf"/>
</dbReference>
<dbReference type="InterPro" id="IPR051011">
    <property type="entry name" value="Metal_resp_trans_reg"/>
</dbReference>
<reference evidence="5" key="2">
    <citation type="submission" date="2020-09" db="EMBL/GenBank/DDBJ databases">
        <authorList>
            <person name="Sun Q."/>
            <person name="Zhou Y."/>
        </authorList>
    </citation>
    <scope>NUCLEOTIDE SEQUENCE</scope>
    <source>
        <strain evidence="5">CGMCC 1.16067</strain>
    </source>
</reference>
<dbReference type="GO" id="GO:0003677">
    <property type="term" value="F:DNA binding"/>
    <property type="evidence" value="ECO:0007669"/>
    <property type="project" value="UniProtKB-KW"/>
</dbReference>
<dbReference type="PANTHER" id="PTHR43132:SF8">
    <property type="entry name" value="HTH-TYPE TRANSCRIPTIONAL REGULATOR KMTR"/>
    <property type="match status" value="1"/>
</dbReference>
<dbReference type="SMART" id="SM00418">
    <property type="entry name" value="HTH_ARSR"/>
    <property type="match status" value="1"/>
</dbReference>
<accession>A0A917BMG0</accession>
<keyword evidence="3" id="KW-0804">Transcription</keyword>
<dbReference type="PANTHER" id="PTHR43132">
    <property type="entry name" value="ARSENICAL RESISTANCE OPERON REPRESSOR ARSR-RELATED"/>
    <property type="match status" value="1"/>
</dbReference>
<name>A0A917BMG0_9ACTN</name>
<dbReference type="Gene3D" id="1.10.10.10">
    <property type="entry name" value="Winged helix-like DNA-binding domain superfamily/Winged helix DNA-binding domain"/>
    <property type="match status" value="1"/>
</dbReference>
<keyword evidence="1" id="KW-0805">Transcription regulation</keyword>
<evidence type="ECO:0000259" key="4">
    <source>
        <dbReference type="PROSITE" id="PS50987"/>
    </source>
</evidence>
<sequence length="105" mass="11652">MATDAHRRDLEEDFGPVAELFAALAVPVRAAIVHRLTEHERSVGELVETLGVSQPLVSQHLRTLRLAGLVSVEREGRRAVYRLTDAHVAHVFLDAYHHSREPGDG</sequence>
<reference evidence="5" key="1">
    <citation type="journal article" date="2014" name="Int. J. Syst. Evol. Microbiol.">
        <title>Complete genome sequence of Corynebacterium casei LMG S-19264T (=DSM 44701T), isolated from a smear-ripened cheese.</title>
        <authorList>
            <consortium name="US DOE Joint Genome Institute (JGI-PGF)"/>
            <person name="Walter F."/>
            <person name="Albersmeier A."/>
            <person name="Kalinowski J."/>
            <person name="Ruckert C."/>
        </authorList>
    </citation>
    <scope>NUCLEOTIDE SEQUENCE</scope>
    <source>
        <strain evidence="5">CGMCC 1.16067</strain>
    </source>
</reference>
<evidence type="ECO:0000256" key="2">
    <source>
        <dbReference type="ARBA" id="ARBA00023125"/>
    </source>
</evidence>
<comment type="caution">
    <text evidence="5">The sequence shown here is derived from an EMBL/GenBank/DDBJ whole genome shotgun (WGS) entry which is preliminary data.</text>
</comment>
<dbReference type="Pfam" id="PF01022">
    <property type="entry name" value="HTH_5"/>
    <property type="match status" value="1"/>
</dbReference>
<dbReference type="GO" id="GO:0003700">
    <property type="term" value="F:DNA-binding transcription factor activity"/>
    <property type="evidence" value="ECO:0007669"/>
    <property type="project" value="InterPro"/>
</dbReference>
<dbReference type="AlphaFoldDB" id="A0A917BMG0"/>
<feature type="domain" description="HTH arsR-type" evidence="4">
    <location>
        <begin position="10"/>
        <end position="103"/>
    </location>
</feature>
<dbReference type="SUPFAM" id="SSF46785">
    <property type="entry name" value="Winged helix' DNA-binding domain"/>
    <property type="match status" value="1"/>
</dbReference>
<protein>
    <submittedName>
        <fullName evidence="5">ArsR-family transcriptional regulator</fullName>
    </submittedName>
</protein>
<evidence type="ECO:0000256" key="1">
    <source>
        <dbReference type="ARBA" id="ARBA00023015"/>
    </source>
</evidence>
<keyword evidence="2" id="KW-0238">DNA-binding</keyword>
<dbReference type="EMBL" id="BMKQ01000001">
    <property type="protein sequence ID" value="GGF50564.1"/>
    <property type="molecule type" value="Genomic_DNA"/>
</dbReference>
<evidence type="ECO:0000256" key="3">
    <source>
        <dbReference type="ARBA" id="ARBA00023163"/>
    </source>
</evidence>
<evidence type="ECO:0000313" key="5">
    <source>
        <dbReference type="EMBL" id="GGF50564.1"/>
    </source>
</evidence>
<gene>
    <name evidence="5" type="ORF">GCM10011519_25660</name>
</gene>
<dbReference type="CDD" id="cd00090">
    <property type="entry name" value="HTH_ARSR"/>
    <property type="match status" value="1"/>
</dbReference>
<dbReference type="InterPro" id="IPR001845">
    <property type="entry name" value="HTH_ArsR_DNA-bd_dom"/>
</dbReference>
<keyword evidence="6" id="KW-1185">Reference proteome</keyword>
<dbReference type="InterPro" id="IPR011991">
    <property type="entry name" value="ArsR-like_HTH"/>
</dbReference>
<dbReference type="RefSeq" id="WP_188780126.1">
    <property type="nucleotide sequence ID" value="NZ_BMKQ01000001.1"/>
</dbReference>
<dbReference type="PROSITE" id="PS50987">
    <property type="entry name" value="HTH_ARSR_2"/>
    <property type="match status" value="1"/>
</dbReference>